<dbReference type="GO" id="GO:0046677">
    <property type="term" value="P:response to antibiotic"/>
    <property type="evidence" value="ECO:0007669"/>
    <property type="project" value="InterPro"/>
</dbReference>
<gene>
    <name evidence="1" type="ORF">FOY51_19635</name>
</gene>
<organism evidence="1 2">
    <name type="scientific">Antrihabitans cavernicola</name>
    <dbReference type="NCBI Taxonomy" id="2495913"/>
    <lineage>
        <taxon>Bacteria</taxon>
        <taxon>Bacillati</taxon>
        <taxon>Actinomycetota</taxon>
        <taxon>Actinomycetes</taxon>
        <taxon>Mycobacteriales</taxon>
        <taxon>Nocardiaceae</taxon>
        <taxon>Antrihabitans</taxon>
    </lineage>
</organism>
<dbReference type="SUPFAM" id="SSF56601">
    <property type="entry name" value="beta-lactamase/transpeptidase-like"/>
    <property type="match status" value="1"/>
</dbReference>
<dbReference type="Proteomes" id="UP000322244">
    <property type="component" value="Unassembled WGS sequence"/>
</dbReference>
<dbReference type="GO" id="GO:0008800">
    <property type="term" value="F:beta-lactamase activity"/>
    <property type="evidence" value="ECO:0007669"/>
    <property type="project" value="InterPro"/>
</dbReference>
<accession>A0A5A7SAA9</accession>
<sequence length="257" mass="28100">MTTTPVAACPADPTAVDCDLQHRIAATNSYIDSRPGTVGYVLRDRTTGASYHSPQAGTPVWTASTIKLAMVVDLFTRNNAGTISLTDTDRTQIQEMLHTSDDDAADALWFRYAGDDHQAFNNDFPNYGMTDLRPIAGFSKFFPYWGFQKCTPDDLDRLIHYVLTELDPADRAYIVDQLQNVGTIQQWGVWGAGSAEHPGNKDGWSEEQGGWVINSVGFAGPDQRYTLAIMNSLNGEGGYDDGVATDSHVAELLLAGR</sequence>
<dbReference type="PANTHER" id="PTHR35333:SF3">
    <property type="entry name" value="BETA-LACTAMASE-TYPE TRANSPEPTIDASE FOLD CONTAINING PROTEIN"/>
    <property type="match status" value="1"/>
</dbReference>
<reference evidence="1 2" key="1">
    <citation type="submission" date="2019-07" db="EMBL/GenBank/DDBJ databases">
        <title>Rhodococcus cavernicolus sp. nov., isolated from a cave.</title>
        <authorList>
            <person name="Lee S.D."/>
        </authorList>
    </citation>
    <scope>NUCLEOTIDE SEQUENCE [LARGE SCALE GENOMIC DNA]</scope>
    <source>
        <strain evidence="1 2">C1-24</strain>
    </source>
</reference>
<dbReference type="GO" id="GO:0030655">
    <property type="term" value="P:beta-lactam antibiotic catabolic process"/>
    <property type="evidence" value="ECO:0007669"/>
    <property type="project" value="InterPro"/>
</dbReference>
<dbReference type="RefSeq" id="WP_149431969.1">
    <property type="nucleotide sequence ID" value="NZ_VLNY01000010.1"/>
</dbReference>
<dbReference type="PANTHER" id="PTHR35333">
    <property type="entry name" value="BETA-LACTAMASE"/>
    <property type="match status" value="1"/>
</dbReference>
<protein>
    <submittedName>
        <fullName evidence="1">Tat pathway signal sequence</fullName>
    </submittedName>
</protein>
<name>A0A5A7SAA9_9NOCA</name>
<dbReference type="OrthoDB" id="4981298at2"/>
<dbReference type="Gene3D" id="3.40.710.10">
    <property type="entry name" value="DD-peptidase/beta-lactamase superfamily"/>
    <property type="match status" value="1"/>
</dbReference>
<proteinExistence type="predicted"/>
<dbReference type="InterPro" id="IPR012338">
    <property type="entry name" value="Beta-lactam/transpept-like"/>
</dbReference>
<keyword evidence="2" id="KW-1185">Reference proteome</keyword>
<comment type="caution">
    <text evidence="1">The sequence shown here is derived from an EMBL/GenBank/DDBJ whole genome shotgun (WGS) entry which is preliminary data.</text>
</comment>
<evidence type="ECO:0000313" key="1">
    <source>
        <dbReference type="EMBL" id="KAA0021465.1"/>
    </source>
</evidence>
<dbReference type="AlphaFoldDB" id="A0A5A7SAA9"/>
<dbReference type="InterPro" id="IPR000871">
    <property type="entry name" value="Beta-lactam_class-A"/>
</dbReference>
<dbReference type="EMBL" id="VLNY01000010">
    <property type="protein sequence ID" value="KAA0021465.1"/>
    <property type="molecule type" value="Genomic_DNA"/>
</dbReference>
<evidence type="ECO:0000313" key="2">
    <source>
        <dbReference type="Proteomes" id="UP000322244"/>
    </source>
</evidence>